<accession>A0A1I2F2K9</accession>
<dbReference type="GO" id="GO:0004777">
    <property type="term" value="F:succinate-semialdehyde dehydrogenase (NAD+) activity"/>
    <property type="evidence" value="ECO:0007669"/>
    <property type="project" value="TreeGrafter"/>
</dbReference>
<name>A0A1I2F2K9_9BACT</name>
<dbReference type="Gene3D" id="3.40.309.10">
    <property type="entry name" value="Aldehyde Dehydrogenase, Chain A, domain 2"/>
    <property type="match status" value="1"/>
</dbReference>
<keyword evidence="3" id="KW-0560">Oxidoreductase</keyword>
<reference evidence="6" key="1">
    <citation type="submission" date="2016-10" db="EMBL/GenBank/DDBJ databases">
        <authorList>
            <person name="Varghese N."/>
            <person name="Submissions S."/>
        </authorList>
    </citation>
    <scope>NUCLEOTIDE SEQUENCE [LARGE SCALE GENOMIC DNA]</scope>
    <source>
        <strain>GEY</strain>
        <strain evidence="6">DSM 9560</strain>
    </source>
</reference>
<keyword evidence="2" id="KW-0521">NADP</keyword>
<dbReference type="Proteomes" id="UP000199513">
    <property type="component" value="Unassembled WGS sequence"/>
</dbReference>
<dbReference type="InterPro" id="IPR015590">
    <property type="entry name" value="Aldehyde_DH_dom"/>
</dbReference>
<dbReference type="InterPro" id="IPR044148">
    <property type="entry name" value="ALDH_GabD1-like"/>
</dbReference>
<dbReference type="PANTHER" id="PTHR43217:SF1">
    <property type="entry name" value="SUCCINATE SEMIALDEHYDE DEHYDROGENASE [NAD(P)+] SAD"/>
    <property type="match status" value="1"/>
</dbReference>
<dbReference type="AlphaFoldDB" id="A0A1I2F2K9"/>
<dbReference type="OrthoDB" id="9762913at2"/>
<organism evidence="5 6">
    <name type="scientific">Thermoflexibacter ruber</name>
    <dbReference type="NCBI Taxonomy" id="1003"/>
    <lineage>
        <taxon>Bacteria</taxon>
        <taxon>Pseudomonadati</taxon>
        <taxon>Bacteroidota</taxon>
        <taxon>Cytophagia</taxon>
        <taxon>Cytophagales</taxon>
        <taxon>Thermoflexibacteraceae</taxon>
        <taxon>Thermoflexibacter</taxon>
    </lineage>
</organism>
<feature type="domain" description="Aldehyde dehydrogenase" evidence="4">
    <location>
        <begin position="2"/>
        <end position="448"/>
    </location>
</feature>
<proteinExistence type="inferred from homology"/>
<dbReference type="STRING" id="1003.SAMN04488541_101224"/>
<dbReference type="InterPro" id="IPR016162">
    <property type="entry name" value="Ald_DH_N"/>
</dbReference>
<dbReference type="InterPro" id="IPR047110">
    <property type="entry name" value="GABD/Sad-like"/>
</dbReference>
<gene>
    <name evidence="5" type="ORF">SAMN04488541_101224</name>
</gene>
<protein>
    <submittedName>
        <fullName evidence="5">Succinate-semialdehyde dehydrogenase / glutarate-semialdehyde dehydrogenase</fullName>
    </submittedName>
</protein>
<dbReference type="Pfam" id="PF00171">
    <property type="entry name" value="Aldedh"/>
    <property type="match status" value="1"/>
</dbReference>
<sequence length="451" mass="50117">MKFKTINPYNNRPIEDFDTYTDEKIADMLYISSQAFISWKSKSYSDRAELFFKLSDILRTRQQAFADTISKEMGKPIKEAKAEIMKCAWVCDYYAQHAAKFMAEEEVKTDASKSYIVYEPLGIVLGIMPWNFPFWQVFRFAAPALMAGNTVVLKPATSTIRAGLVIEYIFLTAGFPRGTFQTIIADNEQIRQMIGSPYIQGVALTGSERAGIAVASAAGANIKKTVLELGGSDPFIVFADADLKEAAKIGVQSRMINGGQSCVAAKRFLVEESILDKFVEFAKQEMEKLVVGDPLDEKTDVGPMARLDLAEKLHEQVQKSIKKGAKLVMGGEQRGSFYMPTILTEAKYGMPIFDEETFGPIMAISSFKTEEEAIRLANSTDFGLAATVFTQNIQRAERMSRALEVGSVYVNALAKSDPRMPFGGTKKSGYGRELYIHGIREFTNVKTVYIA</sequence>
<evidence type="ECO:0000313" key="6">
    <source>
        <dbReference type="Proteomes" id="UP000199513"/>
    </source>
</evidence>
<dbReference type="FunFam" id="3.40.309.10:FF:000009">
    <property type="entry name" value="Aldehyde dehydrogenase A"/>
    <property type="match status" value="1"/>
</dbReference>
<dbReference type="InterPro" id="IPR016163">
    <property type="entry name" value="Ald_DH_C"/>
</dbReference>
<evidence type="ECO:0000256" key="2">
    <source>
        <dbReference type="ARBA" id="ARBA00022857"/>
    </source>
</evidence>
<evidence type="ECO:0000256" key="1">
    <source>
        <dbReference type="ARBA" id="ARBA00009986"/>
    </source>
</evidence>
<evidence type="ECO:0000256" key="3">
    <source>
        <dbReference type="ARBA" id="ARBA00023002"/>
    </source>
</evidence>
<dbReference type="InterPro" id="IPR016161">
    <property type="entry name" value="Ald_DH/histidinol_DH"/>
</dbReference>
<comment type="similarity">
    <text evidence="1">Belongs to the aldehyde dehydrogenase family.</text>
</comment>
<dbReference type="PANTHER" id="PTHR43217">
    <property type="entry name" value="SUCCINATE SEMIALDEHYDE DEHYDROGENASE [NAD(P)+] SAD"/>
    <property type="match status" value="1"/>
</dbReference>
<dbReference type="GO" id="GO:0004030">
    <property type="term" value="F:aldehyde dehydrogenase [NAD(P)+] activity"/>
    <property type="evidence" value="ECO:0007669"/>
    <property type="project" value="InterPro"/>
</dbReference>
<dbReference type="RefSeq" id="WP_091543674.1">
    <property type="nucleotide sequence ID" value="NZ_FONY01000012.1"/>
</dbReference>
<dbReference type="SUPFAM" id="SSF53720">
    <property type="entry name" value="ALDH-like"/>
    <property type="match status" value="1"/>
</dbReference>
<dbReference type="CDD" id="cd07100">
    <property type="entry name" value="ALDH_SSADH1_GabD1"/>
    <property type="match status" value="1"/>
</dbReference>
<dbReference type="Gene3D" id="3.40.605.10">
    <property type="entry name" value="Aldehyde Dehydrogenase, Chain A, domain 1"/>
    <property type="match status" value="1"/>
</dbReference>
<dbReference type="FunFam" id="3.40.605.10:FF:000012">
    <property type="entry name" value="NAD-dependent succinate-semialdehyde dehydrogenase"/>
    <property type="match status" value="1"/>
</dbReference>
<dbReference type="EMBL" id="FONY01000012">
    <property type="protein sequence ID" value="SFE98948.1"/>
    <property type="molecule type" value="Genomic_DNA"/>
</dbReference>
<evidence type="ECO:0000259" key="4">
    <source>
        <dbReference type="Pfam" id="PF00171"/>
    </source>
</evidence>
<keyword evidence="6" id="KW-1185">Reference proteome</keyword>
<evidence type="ECO:0000313" key="5">
    <source>
        <dbReference type="EMBL" id="SFE98948.1"/>
    </source>
</evidence>